<dbReference type="RefSeq" id="WP_129833111.1">
    <property type="nucleotide sequence ID" value="NZ_CP035704.1"/>
</dbReference>
<organism evidence="1 2">
    <name type="scientific">Pseudolysobacter antarcticus</name>
    <dbReference type="NCBI Taxonomy" id="2511995"/>
    <lineage>
        <taxon>Bacteria</taxon>
        <taxon>Pseudomonadati</taxon>
        <taxon>Pseudomonadota</taxon>
        <taxon>Gammaproteobacteria</taxon>
        <taxon>Lysobacterales</taxon>
        <taxon>Rhodanobacteraceae</taxon>
        <taxon>Pseudolysobacter</taxon>
    </lineage>
</organism>
<dbReference type="Pfam" id="PF01674">
    <property type="entry name" value="Lipase_2"/>
    <property type="match status" value="1"/>
</dbReference>
<dbReference type="Gene3D" id="3.40.50.1820">
    <property type="entry name" value="alpha/beta hydrolase"/>
    <property type="match status" value="1"/>
</dbReference>
<proteinExistence type="predicted"/>
<dbReference type="AlphaFoldDB" id="A0A411HK34"/>
<keyword evidence="2" id="KW-1185">Reference proteome</keyword>
<dbReference type="EMBL" id="CP035704">
    <property type="protein sequence ID" value="QBB70764.1"/>
    <property type="molecule type" value="Genomic_DNA"/>
</dbReference>
<gene>
    <name evidence="1" type="ORF">ELE36_10575</name>
</gene>
<dbReference type="InterPro" id="IPR002918">
    <property type="entry name" value="Lipase_EstA/Esterase_EstB"/>
</dbReference>
<evidence type="ECO:0000313" key="2">
    <source>
        <dbReference type="Proteomes" id="UP000291562"/>
    </source>
</evidence>
<dbReference type="OrthoDB" id="6033466at2"/>
<dbReference type="PROSITE" id="PS51257">
    <property type="entry name" value="PROKAR_LIPOPROTEIN"/>
    <property type="match status" value="1"/>
</dbReference>
<dbReference type="InterPro" id="IPR029058">
    <property type="entry name" value="AB_hydrolase_fold"/>
</dbReference>
<dbReference type="PANTHER" id="PTHR32015">
    <property type="entry name" value="FASTING INDUCED LIPASE"/>
    <property type="match status" value="1"/>
</dbReference>
<reference evidence="1 2" key="1">
    <citation type="submission" date="2019-01" db="EMBL/GenBank/DDBJ databases">
        <title>Pseudolysobacter antarctica gen. nov., sp. nov., isolated from Fildes Peninsula, Antarctica.</title>
        <authorList>
            <person name="Wei Z."/>
            <person name="Peng F."/>
        </authorList>
    </citation>
    <scope>NUCLEOTIDE SEQUENCE [LARGE SCALE GENOMIC DNA]</scope>
    <source>
        <strain evidence="1 2">AQ6-296</strain>
    </source>
</reference>
<dbReference type="GO" id="GO:0016298">
    <property type="term" value="F:lipase activity"/>
    <property type="evidence" value="ECO:0007669"/>
    <property type="project" value="TreeGrafter"/>
</dbReference>
<name>A0A411HK34_9GAMM</name>
<evidence type="ECO:0000313" key="1">
    <source>
        <dbReference type="EMBL" id="QBB70764.1"/>
    </source>
</evidence>
<dbReference type="Proteomes" id="UP000291562">
    <property type="component" value="Chromosome"/>
</dbReference>
<protein>
    <submittedName>
        <fullName evidence="1">Lipase</fullName>
    </submittedName>
</protein>
<dbReference type="SUPFAM" id="SSF53474">
    <property type="entry name" value="alpha/beta-Hydrolases"/>
    <property type="match status" value="1"/>
</dbReference>
<accession>A0A411HK34</accession>
<dbReference type="GO" id="GO:0016042">
    <property type="term" value="P:lipid catabolic process"/>
    <property type="evidence" value="ECO:0007669"/>
    <property type="project" value="InterPro"/>
</dbReference>
<dbReference type="KEGG" id="xbc:ELE36_10575"/>
<sequence>MKWLSISENRFTGMTFLSVATTVLFGCLNSAVGIAAFGVSGLIYSSQSNALSCGSYNGTICNGTATQYAGGFNPHAGESGGFGGAASCTVTHTPVVFVHGNGDNSTSWDSPTFQVSGYVQAPNSVYQQFKAAGYKDCELFGVTYLSASERSLPQSNYHRESKYAIVDNFIKAVKLYTGQAKVDLVTHSMGVSMSMAALDYYSDWGSVRRFVNIAGGLHGLDSCLWTGYANAYATTCGSQNWYDTWIFGVYPDSASPGINSWTGTSAARALPNTANSNTAVAFYTIYAGTNDEIMCATTSDYANCGNSPLLRNTSHNVKAQLNVGAGSNTQQVNWDWTTGIPWNVFGGDVDGVGHFHSRNNTGTIIVNMLTTACTDAACAAGYSYGPIQ</sequence>
<dbReference type="PANTHER" id="PTHR32015:SF1">
    <property type="entry name" value="LIPASE"/>
    <property type="match status" value="1"/>
</dbReference>